<reference evidence="1" key="1">
    <citation type="submission" date="2019-12" db="EMBL/GenBank/DDBJ databases">
        <title>Genome sequencing and annotation of Brassica cretica.</title>
        <authorList>
            <person name="Studholme D.J."/>
            <person name="Sarris P."/>
        </authorList>
    </citation>
    <scope>NUCLEOTIDE SEQUENCE</scope>
    <source>
        <strain evidence="1">PFS-109/04</strain>
        <tissue evidence="1">Leaf</tissue>
    </source>
</reference>
<evidence type="ECO:0000313" key="1">
    <source>
        <dbReference type="EMBL" id="KAF3487437.1"/>
    </source>
</evidence>
<name>A0A8S9N230_BRACR</name>
<protein>
    <submittedName>
        <fullName evidence="1">Uncharacterized protein</fullName>
    </submittedName>
</protein>
<accession>A0A8S9N230</accession>
<dbReference type="EMBL" id="QGKX02002183">
    <property type="protein sequence ID" value="KAF3487437.1"/>
    <property type="molecule type" value="Genomic_DNA"/>
</dbReference>
<dbReference type="Proteomes" id="UP000712600">
    <property type="component" value="Unassembled WGS sequence"/>
</dbReference>
<evidence type="ECO:0000313" key="2">
    <source>
        <dbReference type="Proteomes" id="UP000712600"/>
    </source>
</evidence>
<organism evidence="1 2">
    <name type="scientific">Brassica cretica</name>
    <name type="common">Mustard</name>
    <dbReference type="NCBI Taxonomy" id="69181"/>
    <lineage>
        <taxon>Eukaryota</taxon>
        <taxon>Viridiplantae</taxon>
        <taxon>Streptophyta</taxon>
        <taxon>Embryophyta</taxon>
        <taxon>Tracheophyta</taxon>
        <taxon>Spermatophyta</taxon>
        <taxon>Magnoliopsida</taxon>
        <taxon>eudicotyledons</taxon>
        <taxon>Gunneridae</taxon>
        <taxon>Pentapetalae</taxon>
        <taxon>rosids</taxon>
        <taxon>malvids</taxon>
        <taxon>Brassicales</taxon>
        <taxon>Brassicaceae</taxon>
        <taxon>Brassiceae</taxon>
        <taxon>Brassica</taxon>
    </lineage>
</organism>
<sequence length="73" mass="8693">MLMHLEVLSPLSLTEAFVHQYSDINAHKWNKERTEIVFEHVANVDSLLNSMKWFFDWTEKLNKLLSTYWPVLG</sequence>
<proteinExistence type="predicted"/>
<dbReference type="AlphaFoldDB" id="A0A8S9N230"/>
<comment type="caution">
    <text evidence="1">The sequence shown here is derived from an EMBL/GenBank/DDBJ whole genome shotgun (WGS) entry which is preliminary data.</text>
</comment>
<gene>
    <name evidence="1" type="ORF">F2Q69_00055296</name>
</gene>